<keyword evidence="4" id="KW-1185">Reference proteome</keyword>
<dbReference type="OrthoDB" id="8928961at2"/>
<organism evidence="3 4">
    <name type="scientific">Thiobacillus denitrificans (strain ATCC 25259 / T1)</name>
    <dbReference type="NCBI Taxonomy" id="292415"/>
    <lineage>
        <taxon>Bacteria</taxon>
        <taxon>Pseudomonadati</taxon>
        <taxon>Pseudomonadota</taxon>
        <taxon>Betaproteobacteria</taxon>
        <taxon>Nitrosomonadales</taxon>
        <taxon>Thiobacillaceae</taxon>
        <taxon>Thiobacillus</taxon>
    </lineage>
</organism>
<protein>
    <recommendedName>
        <fullName evidence="5">Transmembrane protein</fullName>
    </recommendedName>
</protein>
<accession>Q3SIT4</accession>
<dbReference type="Proteomes" id="UP000008291">
    <property type="component" value="Chromosome"/>
</dbReference>
<dbReference type="AlphaFoldDB" id="Q3SIT4"/>
<keyword evidence="2" id="KW-0472">Membrane</keyword>
<sequence length="349" mass="38491">MLVKQPETVDEPASTVAHETKPLDGTPSAQAVAHCLRDYVAAHDDGSKAFRLLAALAKETLDQLKKNGGGKIGTKAIYLAAQIDTETDKATRWVSEAWKAWEGKRDERLSGLQDFAANYGLNVYPWPEKRGDGKGGAGRSSLYAVEVRPLVRGPALATPNADIHYIRETTPKPVWWARRFFSGEFHLTGWRKALFVTPAIVSLIFAVVVILAVWLTLSHQQAIPTNRILVLVTSAALIGVVAWRMVMAVGRLGDKRITMAPDILIGFHEYGVQLELTRLDTAPCSASRLGLVRYAATCPVCNAKVQVESGGREFHGRLVGRCQESPDEHVFSFDRVTRTGTNLRFEYRV</sequence>
<dbReference type="EMBL" id="CP000116">
    <property type="protein sequence ID" value="AAZ97441.1"/>
    <property type="molecule type" value="Genomic_DNA"/>
</dbReference>
<name>Q3SIT4_THIDA</name>
<keyword evidence="2" id="KW-1133">Transmembrane helix</keyword>
<feature type="region of interest" description="Disordered" evidence="1">
    <location>
        <begin position="1"/>
        <end position="25"/>
    </location>
</feature>
<proteinExistence type="predicted"/>
<keyword evidence="2" id="KW-0812">Transmembrane</keyword>
<evidence type="ECO:0000313" key="3">
    <source>
        <dbReference type="EMBL" id="AAZ97441.1"/>
    </source>
</evidence>
<evidence type="ECO:0000256" key="2">
    <source>
        <dbReference type="SAM" id="Phobius"/>
    </source>
</evidence>
<evidence type="ECO:0000256" key="1">
    <source>
        <dbReference type="SAM" id="MobiDB-lite"/>
    </source>
</evidence>
<evidence type="ECO:0000313" key="4">
    <source>
        <dbReference type="Proteomes" id="UP000008291"/>
    </source>
</evidence>
<feature type="transmembrane region" description="Helical" evidence="2">
    <location>
        <begin position="228"/>
        <end position="246"/>
    </location>
</feature>
<dbReference type="HOGENOM" id="CLU_844314_0_0_4"/>
<dbReference type="KEGG" id="tbd:Tbd_1488"/>
<dbReference type="eggNOG" id="ENOG5032ZB2">
    <property type="taxonomic scope" value="Bacteria"/>
</dbReference>
<gene>
    <name evidence="3" type="ordered locus">Tbd_1488</name>
</gene>
<reference evidence="3 4" key="1">
    <citation type="journal article" date="2006" name="J. Bacteriol.">
        <title>The genome sequence of the obligately chemolithoautotrophic, facultatively anaerobic bacterium Thiobacillus denitrificans.</title>
        <authorList>
            <person name="Beller H.R."/>
            <person name="Chain P.S."/>
            <person name="Letain T.E."/>
            <person name="Chakicherla A."/>
            <person name="Larimer F.W."/>
            <person name="Richardson P.M."/>
            <person name="Coleman M.A."/>
            <person name="Wood A.P."/>
            <person name="Kelly D.P."/>
        </authorList>
    </citation>
    <scope>NUCLEOTIDE SEQUENCE [LARGE SCALE GENOMIC DNA]</scope>
    <source>
        <strain evidence="3 4">ATCC 25259</strain>
    </source>
</reference>
<dbReference type="RefSeq" id="WP_011312000.1">
    <property type="nucleotide sequence ID" value="NC_007404.1"/>
</dbReference>
<evidence type="ECO:0008006" key="5">
    <source>
        <dbReference type="Google" id="ProtNLM"/>
    </source>
</evidence>
<feature type="transmembrane region" description="Helical" evidence="2">
    <location>
        <begin position="193"/>
        <end position="216"/>
    </location>
</feature>